<dbReference type="GO" id="GO:0003700">
    <property type="term" value="F:DNA-binding transcription factor activity"/>
    <property type="evidence" value="ECO:0007669"/>
    <property type="project" value="InterPro"/>
</dbReference>
<evidence type="ECO:0000256" key="5">
    <source>
        <dbReference type="ARBA" id="ARBA00023242"/>
    </source>
</evidence>
<dbReference type="InterPro" id="IPR050913">
    <property type="entry name" value="AP2/ERF_ERF"/>
</dbReference>
<dbReference type="SMART" id="SM00380">
    <property type="entry name" value="AP2"/>
    <property type="match status" value="1"/>
</dbReference>
<dbReference type="InterPro" id="IPR016177">
    <property type="entry name" value="DNA-bd_dom_sf"/>
</dbReference>
<accession>A0A9Q1KMH9</accession>
<dbReference type="OrthoDB" id="1917565at2759"/>
<feature type="compositionally biased region" description="Polar residues" evidence="6">
    <location>
        <begin position="183"/>
        <end position="193"/>
    </location>
</feature>
<dbReference type="PANTHER" id="PTHR31194">
    <property type="entry name" value="SHN SHINE , DNA BINDING / TRANSCRIPTION FACTOR"/>
    <property type="match status" value="1"/>
</dbReference>
<evidence type="ECO:0000259" key="7">
    <source>
        <dbReference type="PROSITE" id="PS51032"/>
    </source>
</evidence>
<dbReference type="PROSITE" id="PS51032">
    <property type="entry name" value="AP2_ERF"/>
    <property type="match status" value="1"/>
</dbReference>
<dbReference type="PANTHER" id="PTHR31194:SF140">
    <property type="entry name" value="ETHYLENE-RESPONSIVE TRANSCRIPTION FACTOR CRF2"/>
    <property type="match status" value="1"/>
</dbReference>
<dbReference type="AlphaFoldDB" id="A0A9Q1KMH9"/>
<comment type="subcellular location">
    <subcellularLocation>
        <location evidence="1">Nucleus</location>
    </subcellularLocation>
</comment>
<dbReference type="Proteomes" id="UP001153076">
    <property type="component" value="Unassembled WGS sequence"/>
</dbReference>
<dbReference type="GO" id="GO:0003677">
    <property type="term" value="F:DNA binding"/>
    <property type="evidence" value="ECO:0007669"/>
    <property type="project" value="UniProtKB-KW"/>
</dbReference>
<keyword evidence="5" id="KW-0539">Nucleus</keyword>
<proteinExistence type="predicted"/>
<feature type="domain" description="AP2/ERF" evidence="7">
    <location>
        <begin position="211"/>
        <end position="271"/>
    </location>
</feature>
<sequence>MSAKSDLVVIGAPSLKLWQFYYSLLCFVQSVLLCCLFQQSPSLLSPLASMRLRPKRTCSGVECFGVESFLGYQGFWFIFNDKLIAQTKISEPEDPMLTQNASFNKPKPKPKPNFAKAKAIRKIRVICYDPDLTDSSSDEDEVRDCSRRIPSLSNPKKRIIQEISLPVSPNGSSGNKPHHAAETESSCQDSNNGGKKRVLDKPSPRKSPVSKYRGVRQRKWGKWAAEIRDPIRGVRVWLGTYDTAEEASMAYEHKKLEFQARLAAEKSHNASCSAVASKSASQSQNPAVSGDSESVLSQNSPASVLEIDTYVSNEKKQMDEPSSAKDAEVMPVLRSIQEDFQPSEVSAGLDLQMELDCSMIINDFGEMFGDLAGFDDFQVCGFDTGEPSDLPDFDFELGNDEFAWIEEPLNVAACCP</sequence>
<evidence type="ECO:0000256" key="2">
    <source>
        <dbReference type="ARBA" id="ARBA00023015"/>
    </source>
</evidence>
<evidence type="ECO:0000256" key="4">
    <source>
        <dbReference type="ARBA" id="ARBA00023163"/>
    </source>
</evidence>
<dbReference type="InterPro" id="IPR001471">
    <property type="entry name" value="AP2/ERF_dom"/>
</dbReference>
<evidence type="ECO:0000256" key="1">
    <source>
        <dbReference type="ARBA" id="ARBA00004123"/>
    </source>
</evidence>
<feature type="region of interest" description="Disordered" evidence="6">
    <location>
        <begin position="275"/>
        <end position="298"/>
    </location>
</feature>
<dbReference type="PRINTS" id="PR00367">
    <property type="entry name" value="ETHRSPELEMNT"/>
</dbReference>
<dbReference type="EMBL" id="JAKOGI010000078">
    <property type="protein sequence ID" value="KAJ8445337.1"/>
    <property type="molecule type" value="Genomic_DNA"/>
</dbReference>
<organism evidence="8 9">
    <name type="scientific">Carnegiea gigantea</name>
    <dbReference type="NCBI Taxonomy" id="171969"/>
    <lineage>
        <taxon>Eukaryota</taxon>
        <taxon>Viridiplantae</taxon>
        <taxon>Streptophyta</taxon>
        <taxon>Embryophyta</taxon>
        <taxon>Tracheophyta</taxon>
        <taxon>Spermatophyta</taxon>
        <taxon>Magnoliopsida</taxon>
        <taxon>eudicotyledons</taxon>
        <taxon>Gunneridae</taxon>
        <taxon>Pentapetalae</taxon>
        <taxon>Caryophyllales</taxon>
        <taxon>Cactineae</taxon>
        <taxon>Cactaceae</taxon>
        <taxon>Cactoideae</taxon>
        <taxon>Echinocereeae</taxon>
        <taxon>Carnegiea</taxon>
    </lineage>
</organism>
<dbReference type="CDD" id="cd00018">
    <property type="entry name" value="AP2"/>
    <property type="match status" value="1"/>
</dbReference>
<comment type="caution">
    <text evidence="8">The sequence shown here is derived from an EMBL/GenBank/DDBJ whole genome shotgun (WGS) entry which is preliminary data.</text>
</comment>
<dbReference type="GO" id="GO:0005634">
    <property type="term" value="C:nucleus"/>
    <property type="evidence" value="ECO:0007669"/>
    <property type="project" value="UniProtKB-SubCell"/>
</dbReference>
<dbReference type="Gene3D" id="3.30.730.10">
    <property type="entry name" value="AP2/ERF domain"/>
    <property type="match status" value="1"/>
</dbReference>
<gene>
    <name evidence="8" type="ORF">Cgig2_010695</name>
</gene>
<feature type="region of interest" description="Disordered" evidence="6">
    <location>
        <begin position="160"/>
        <end position="214"/>
    </location>
</feature>
<evidence type="ECO:0000313" key="8">
    <source>
        <dbReference type="EMBL" id="KAJ8445337.1"/>
    </source>
</evidence>
<evidence type="ECO:0000256" key="3">
    <source>
        <dbReference type="ARBA" id="ARBA00023125"/>
    </source>
</evidence>
<dbReference type="SUPFAM" id="SSF54171">
    <property type="entry name" value="DNA-binding domain"/>
    <property type="match status" value="1"/>
</dbReference>
<dbReference type="InterPro" id="IPR036955">
    <property type="entry name" value="AP2/ERF_dom_sf"/>
</dbReference>
<feature type="compositionally biased region" description="Polar residues" evidence="6">
    <location>
        <begin position="284"/>
        <end position="298"/>
    </location>
</feature>
<evidence type="ECO:0000313" key="9">
    <source>
        <dbReference type="Proteomes" id="UP001153076"/>
    </source>
</evidence>
<name>A0A9Q1KMH9_9CARY</name>
<protein>
    <recommendedName>
        <fullName evidence="7">AP2/ERF domain-containing protein</fullName>
    </recommendedName>
</protein>
<dbReference type="Pfam" id="PF00847">
    <property type="entry name" value="AP2"/>
    <property type="match status" value="1"/>
</dbReference>
<keyword evidence="9" id="KW-1185">Reference proteome</keyword>
<keyword evidence="3" id="KW-0238">DNA-binding</keyword>
<keyword evidence="2" id="KW-0805">Transcription regulation</keyword>
<evidence type="ECO:0000256" key="6">
    <source>
        <dbReference type="SAM" id="MobiDB-lite"/>
    </source>
</evidence>
<reference evidence="8" key="1">
    <citation type="submission" date="2022-04" db="EMBL/GenBank/DDBJ databases">
        <title>Carnegiea gigantea Genome sequencing and assembly v2.</title>
        <authorList>
            <person name="Copetti D."/>
            <person name="Sanderson M.J."/>
            <person name="Burquez A."/>
            <person name="Wojciechowski M.F."/>
        </authorList>
    </citation>
    <scope>NUCLEOTIDE SEQUENCE</scope>
    <source>
        <strain evidence="8">SGP5-SGP5p</strain>
        <tissue evidence="8">Aerial part</tissue>
    </source>
</reference>
<keyword evidence="4" id="KW-0804">Transcription</keyword>